<dbReference type="GO" id="GO:1990178">
    <property type="term" value="C:HU-DNA complex"/>
    <property type="evidence" value="ECO:0007669"/>
    <property type="project" value="UniProtKB-ARBA"/>
</dbReference>
<sequence>MTKAELIDHIAKEAGLSKADTARAFDATIESIINAVTDGQKVTLVGFGTFSVTERKAREGRNPRTGDVIKIPEARVPKFVAGRAFKDAVNTKK</sequence>
<dbReference type="PANTHER" id="PTHR33175:SF3">
    <property type="entry name" value="DNA-BINDING PROTEIN HU-BETA"/>
    <property type="match status" value="1"/>
</dbReference>
<evidence type="ECO:0000256" key="5">
    <source>
        <dbReference type="RuleBase" id="RU003939"/>
    </source>
</evidence>
<protein>
    <submittedName>
        <fullName evidence="6">Histone-like bacterial DNA-binding protein</fullName>
    </submittedName>
</protein>
<dbReference type="Pfam" id="PF00216">
    <property type="entry name" value="Bac_DNA_binding"/>
    <property type="match status" value="1"/>
</dbReference>
<dbReference type="Proteomes" id="UP000033423">
    <property type="component" value="Unassembled WGS sequence"/>
</dbReference>
<dbReference type="InterPro" id="IPR020816">
    <property type="entry name" value="Histone-like_DNA-bd_CS"/>
</dbReference>
<dbReference type="AlphaFoldDB" id="A0A0F3H1V9"/>
<dbReference type="SUPFAM" id="SSF47729">
    <property type="entry name" value="IHF-like DNA-binding proteins"/>
    <property type="match status" value="1"/>
</dbReference>
<dbReference type="CDD" id="cd13831">
    <property type="entry name" value="HU"/>
    <property type="match status" value="1"/>
</dbReference>
<gene>
    <name evidence="6" type="ORF">MBAV_000909</name>
</gene>
<comment type="caution">
    <text evidence="6">The sequence shown here is derived from an EMBL/GenBank/DDBJ whole genome shotgun (WGS) entry which is preliminary data.</text>
</comment>
<name>A0A0F3H1V9_9BACT</name>
<reference evidence="6 7" key="1">
    <citation type="submission" date="2015-02" db="EMBL/GenBank/DDBJ databases">
        <title>Single-cell genomics of uncultivated deep-branching MTB reveals a conserved set of magnetosome genes.</title>
        <authorList>
            <person name="Kolinko S."/>
            <person name="Richter M."/>
            <person name="Glockner F.O."/>
            <person name="Brachmann A."/>
            <person name="Schuler D."/>
        </authorList>
    </citation>
    <scope>NUCLEOTIDE SEQUENCE [LARGE SCALE GENOMIC DNA]</scope>
    <source>
        <strain evidence="6">TM-1</strain>
    </source>
</reference>
<comment type="similarity">
    <text evidence="2 5">Belongs to the bacterial histone-like protein family.</text>
</comment>
<dbReference type="PROSITE" id="PS00045">
    <property type="entry name" value="HISTONE_LIKE"/>
    <property type="match status" value="1"/>
</dbReference>
<dbReference type="GO" id="GO:1990103">
    <property type="term" value="C:DnaA-HU complex"/>
    <property type="evidence" value="ECO:0007669"/>
    <property type="project" value="UniProtKB-ARBA"/>
</dbReference>
<dbReference type="PANTHER" id="PTHR33175">
    <property type="entry name" value="DNA-BINDING PROTEIN HU"/>
    <property type="match status" value="1"/>
</dbReference>
<accession>A0A0F3H1V9</accession>
<evidence type="ECO:0000256" key="4">
    <source>
        <dbReference type="ARBA" id="ARBA00023125"/>
    </source>
</evidence>
<dbReference type="InterPro" id="IPR010992">
    <property type="entry name" value="IHF-like_DNA-bd_dom_sf"/>
</dbReference>
<evidence type="ECO:0000256" key="3">
    <source>
        <dbReference type="ARBA" id="ARBA00023067"/>
    </source>
</evidence>
<evidence type="ECO:0000256" key="1">
    <source>
        <dbReference type="ARBA" id="ARBA00003819"/>
    </source>
</evidence>
<dbReference type="GO" id="GO:0030261">
    <property type="term" value="P:chromosome condensation"/>
    <property type="evidence" value="ECO:0007669"/>
    <property type="project" value="UniProtKB-KW"/>
</dbReference>
<dbReference type="GO" id="GO:0003677">
    <property type="term" value="F:DNA binding"/>
    <property type="evidence" value="ECO:0007669"/>
    <property type="project" value="UniProtKB-KW"/>
</dbReference>
<dbReference type="GO" id="GO:0005829">
    <property type="term" value="C:cytosol"/>
    <property type="evidence" value="ECO:0007669"/>
    <property type="project" value="UniProtKB-ARBA"/>
</dbReference>
<dbReference type="Gene3D" id="4.10.520.10">
    <property type="entry name" value="IHF-like DNA-binding proteins"/>
    <property type="match status" value="1"/>
</dbReference>
<dbReference type="EMBL" id="LACI01000409">
    <property type="protein sequence ID" value="KJU86898.1"/>
    <property type="molecule type" value="Genomic_DNA"/>
</dbReference>
<dbReference type="GO" id="GO:0006351">
    <property type="term" value="P:DNA-templated transcription"/>
    <property type="evidence" value="ECO:0007669"/>
    <property type="project" value="UniProtKB-ARBA"/>
</dbReference>
<keyword evidence="4 6" id="KW-0238">DNA-binding</keyword>
<evidence type="ECO:0000313" key="7">
    <source>
        <dbReference type="Proteomes" id="UP000033423"/>
    </source>
</evidence>
<evidence type="ECO:0000313" key="6">
    <source>
        <dbReference type="EMBL" id="KJU86898.1"/>
    </source>
</evidence>
<evidence type="ECO:0000256" key="2">
    <source>
        <dbReference type="ARBA" id="ARBA00010529"/>
    </source>
</evidence>
<dbReference type="PRINTS" id="PR01727">
    <property type="entry name" value="DNABINDINGHU"/>
</dbReference>
<dbReference type="GO" id="GO:0030527">
    <property type="term" value="F:structural constituent of chromatin"/>
    <property type="evidence" value="ECO:0007669"/>
    <property type="project" value="InterPro"/>
</dbReference>
<dbReference type="GO" id="GO:0042802">
    <property type="term" value="F:identical protein binding"/>
    <property type="evidence" value="ECO:0007669"/>
    <property type="project" value="UniProtKB-ARBA"/>
</dbReference>
<keyword evidence="3" id="KW-0226">DNA condensation</keyword>
<comment type="function">
    <text evidence="1">Histone-like DNA-binding protein which is capable of wrapping DNA to stabilize it, and thus to prevent its denaturation under extreme environmental conditions.</text>
</comment>
<dbReference type="GO" id="GO:0006270">
    <property type="term" value="P:DNA replication initiation"/>
    <property type="evidence" value="ECO:0007669"/>
    <property type="project" value="UniProtKB-ARBA"/>
</dbReference>
<keyword evidence="7" id="KW-1185">Reference proteome</keyword>
<organism evidence="6 7">
    <name type="scientific">Candidatus Magnetobacterium bavaricum</name>
    <dbReference type="NCBI Taxonomy" id="29290"/>
    <lineage>
        <taxon>Bacteria</taxon>
        <taxon>Pseudomonadati</taxon>
        <taxon>Nitrospirota</taxon>
        <taxon>Thermodesulfovibrionia</taxon>
        <taxon>Thermodesulfovibrionales</taxon>
        <taxon>Candidatus Magnetobacteriaceae</taxon>
        <taxon>Candidatus Magnetobacterium</taxon>
    </lineage>
</organism>
<dbReference type="SMART" id="SM00411">
    <property type="entry name" value="BHL"/>
    <property type="match status" value="1"/>
</dbReference>
<dbReference type="FunFam" id="4.10.520.10:FF:000001">
    <property type="entry name" value="DNA-binding protein HU"/>
    <property type="match status" value="1"/>
</dbReference>
<proteinExistence type="inferred from homology"/>
<dbReference type="InterPro" id="IPR000119">
    <property type="entry name" value="Hist_DNA-bd"/>
</dbReference>